<dbReference type="PANTHER" id="PTHR39328">
    <property type="entry name" value="BLL2871 PROTEIN"/>
    <property type="match status" value="1"/>
</dbReference>
<evidence type="ECO:0000313" key="1">
    <source>
        <dbReference type="EMBL" id="MCV3271822.1"/>
    </source>
</evidence>
<organism evidence="1 2">
    <name type="scientific">Roseobacter sinensis</name>
    <dbReference type="NCBI Taxonomy" id="2931391"/>
    <lineage>
        <taxon>Bacteria</taxon>
        <taxon>Pseudomonadati</taxon>
        <taxon>Pseudomonadota</taxon>
        <taxon>Alphaproteobacteria</taxon>
        <taxon>Rhodobacterales</taxon>
        <taxon>Roseobacteraceae</taxon>
        <taxon>Roseobacter</taxon>
    </lineage>
</organism>
<dbReference type="EMBL" id="JALIEB010000005">
    <property type="protein sequence ID" value="MCV3271822.1"/>
    <property type="molecule type" value="Genomic_DNA"/>
</dbReference>
<proteinExistence type="predicted"/>
<dbReference type="PANTHER" id="PTHR39328:SF1">
    <property type="entry name" value="BLL2871 PROTEIN"/>
    <property type="match status" value="1"/>
</dbReference>
<name>A0ABT3BE21_9RHOB</name>
<comment type="caution">
    <text evidence="1">The sequence shown here is derived from an EMBL/GenBank/DDBJ whole genome shotgun (WGS) entry which is preliminary data.</text>
</comment>
<dbReference type="InterPro" id="IPR029055">
    <property type="entry name" value="Ntn_hydrolases_N"/>
</dbReference>
<evidence type="ECO:0000313" key="2">
    <source>
        <dbReference type="Proteomes" id="UP001208690"/>
    </source>
</evidence>
<dbReference type="InterPro" id="IPR010430">
    <property type="entry name" value="DUF1028"/>
</dbReference>
<dbReference type="Pfam" id="PF06267">
    <property type="entry name" value="DUF1028"/>
    <property type="match status" value="1"/>
</dbReference>
<dbReference type="Proteomes" id="UP001208690">
    <property type="component" value="Unassembled WGS sequence"/>
</dbReference>
<dbReference type="SUPFAM" id="SSF56235">
    <property type="entry name" value="N-terminal nucleophile aminohydrolases (Ntn hydrolases)"/>
    <property type="match status" value="1"/>
</dbReference>
<protein>
    <submittedName>
        <fullName evidence="1">DUF1028 domain-containing protein</fullName>
    </submittedName>
</protein>
<gene>
    <name evidence="1" type="ORF">MUB52_10310</name>
</gene>
<sequence>MTISLLAFDVNSGTFGGAATTGSLCVGGWVLRGDVRSGLSASQGSSPSTLWGEDALSLMGTGLSARDTVARLTKDDPGRSHRQLSVLDGTGGTASFTGADSIAYAGALDADCLVVSGNMLVSAKVLTAARDGYREGHGPMAVRLLSGLRAAAAAGGDLRGLKSAALLQLHADHAPLSLRIDYAENPLEAMQALYDRATSQPYVSWTEVVPTRNDPYRSKTA</sequence>
<reference evidence="1 2" key="1">
    <citation type="submission" date="2022-04" db="EMBL/GenBank/DDBJ databases">
        <title>Roseobacter sp. WL0113 is a bacterium isolated from neritic sediment.</title>
        <authorList>
            <person name="Wang L."/>
            <person name="He W."/>
            <person name="Zhang D.-F."/>
        </authorList>
    </citation>
    <scope>NUCLEOTIDE SEQUENCE [LARGE SCALE GENOMIC DNA]</scope>
    <source>
        <strain evidence="1 2">WL0113</strain>
    </source>
</reference>
<dbReference type="Gene3D" id="3.60.20.10">
    <property type="entry name" value="Glutamine Phosphoribosylpyrophosphate, subunit 1, domain 1"/>
    <property type="match status" value="1"/>
</dbReference>
<dbReference type="RefSeq" id="WP_263844139.1">
    <property type="nucleotide sequence ID" value="NZ_JALIEB010000005.1"/>
</dbReference>
<accession>A0ABT3BE21</accession>
<keyword evidence="2" id="KW-1185">Reference proteome</keyword>